<dbReference type="AlphaFoldDB" id="A0A1X2HSI6"/>
<name>A0A1X2HSI6_9FUNG</name>
<gene>
    <name evidence="1" type="ORF">BCR42DRAFT_429784</name>
</gene>
<evidence type="ECO:0000313" key="1">
    <source>
        <dbReference type="EMBL" id="ORZ01996.1"/>
    </source>
</evidence>
<dbReference type="EMBL" id="MCGE01000055">
    <property type="protein sequence ID" value="ORZ01996.1"/>
    <property type="molecule type" value="Genomic_DNA"/>
</dbReference>
<organism evidence="1 2">
    <name type="scientific">Absidia repens</name>
    <dbReference type="NCBI Taxonomy" id="90262"/>
    <lineage>
        <taxon>Eukaryota</taxon>
        <taxon>Fungi</taxon>
        <taxon>Fungi incertae sedis</taxon>
        <taxon>Mucoromycota</taxon>
        <taxon>Mucoromycotina</taxon>
        <taxon>Mucoromycetes</taxon>
        <taxon>Mucorales</taxon>
        <taxon>Cunninghamellaceae</taxon>
        <taxon>Absidia</taxon>
    </lineage>
</organism>
<protein>
    <submittedName>
        <fullName evidence="1">Uncharacterized protein</fullName>
    </submittedName>
</protein>
<comment type="caution">
    <text evidence="1">The sequence shown here is derived from an EMBL/GenBank/DDBJ whole genome shotgun (WGS) entry which is preliminary data.</text>
</comment>
<accession>A0A1X2HSI6</accession>
<dbReference type="Proteomes" id="UP000193560">
    <property type="component" value="Unassembled WGS sequence"/>
</dbReference>
<proteinExistence type="predicted"/>
<reference evidence="1 2" key="1">
    <citation type="submission" date="2016-07" db="EMBL/GenBank/DDBJ databases">
        <title>Pervasive Adenine N6-methylation of Active Genes in Fungi.</title>
        <authorList>
            <consortium name="DOE Joint Genome Institute"/>
            <person name="Mondo S.J."/>
            <person name="Dannebaum R.O."/>
            <person name="Kuo R.C."/>
            <person name="Labutti K."/>
            <person name="Haridas S."/>
            <person name="Kuo A."/>
            <person name="Salamov A."/>
            <person name="Ahrendt S.R."/>
            <person name="Lipzen A."/>
            <person name="Sullivan W."/>
            <person name="Andreopoulos W.B."/>
            <person name="Clum A."/>
            <person name="Lindquist E."/>
            <person name="Daum C."/>
            <person name="Ramamoorthy G.K."/>
            <person name="Gryganskyi A."/>
            <person name="Culley D."/>
            <person name="Magnuson J.K."/>
            <person name="James T.Y."/>
            <person name="O'Malley M.A."/>
            <person name="Stajich J.E."/>
            <person name="Spatafora J.W."/>
            <person name="Visel A."/>
            <person name="Grigoriev I.V."/>
        </authorList>
    </citation>
    <scope>NUCLEOTIDE SEQUENCE [LARGE SCALE GENOMIC DNA]</scope>
    <source>
        <strain evidence="1 2">NRRL 1336</strain>
    </source>
</reference>
<evidence type="ECO:0000313" key="2">
    <source>
        <dbReference type="Proteomes" id="UP000193560"/>
    </source>
</evidence>
<keyword evidence="2" id="KW-1185">Reference proteome</keyword>
<sequence>MTNFLVIVLDHRFCLGGYLSIDVLRVLIIGTAQVSQSAEKMEVYMLFVIFPSKLKNYKSTILLCLSSTL</sequence>